<dbReference type="AlphaFoldDB" id="A0A1I5E1T3"/>
<gene>
    <name evidence="1" type="ORF">SAMN05421741_11851</name>
</gene>
<protein>
    <submittedName>
        <fullName evidence="1">Uncharacterized protein</fullName>
    </submittedName>
</protein>
<keyword evidence="2" id="KW-1185">Reference proteome</keyword>
<name>A0A1I5E1T3_9FLAO</name>
<dbReference type="Proteomes" id="UP000199036">
    <property type="component" value="Unassembled WGS sequence"/>
</dbReference>
<reference evidence="2" key="1">
    <citation type="submission" date="2016-10" db="EMBL/GenBank/DDBJ databases">
        <authorList>
            <person name="Varghese N."/>
            <person name="Submissions S."/>
        </authorList>
    </citation>
    <scope>NUCLEOTIDE SEQUENCE [LARGE SCALE GENOMIC DNA]</scope>
    <source>
        <strain evidence="2">DS-12</strain>
    </source>
</reference>
<sequence>MNVLTFTETFAPGVMFSFGMNVFEVEKSKVLHGTQFVIITKQKVFNMLGIDADAFLKTIKFLDPEEINRKQLLKMHNEIEKTKNIITQMEDNKSISIAMADKKIYLPKVSNTATDVLQNMLDQFNTDKVTPELIEKTKAVTAITKEMINIGRLELDYIKLQTDKS</sequence>
<accession>A0A1I5E1T3</accession>
<evidence type="ECO:0000313" key="1">
    <source>
        <dbReference type="EMBL" id="SFO05442.1"/>
    </source>
</evidence>
<evidence type="ECO:0000313" key="2">
    <source>
        <dbReference type="Proteomes" id="UP000199036"/>
    </source>
</evidence>
<proteinExistence type="predicted"/>
<dbReference type="EMBL" id="FOVI01000018">
    <property type="protein sequence ID" value="SFO05442.1"/>
    <property type="molecule type" value="Genomic_DNA"/>
</dbReference>
<organism evidence="1 2">
    <name type="scientific">Paenimyroides ummariense</name>
    <dbReference type="NCBI Taxonomy" id="913024"/>
    <lineage>
        <taxon>Bacteria</taxon>
        <taxon>Pseudomonadati</taxon>
        <taxon>Bacteroidota</taxon>
        <taxon>Flavobacteriia</taxon>
        <taxon>Flavobacteriales</taxon>
        <taxon>Flavobacteriaceae</taxon>
        <taxon>Paenimyroides</taxon>
    </lineage>
</organism>
<dbReference type="STRING" id="913024.SAMN05421741_11851"/>
<dbReference type="RefSeq" id="WP_091524684.1">
    <property type="nucleotide sequence ID" value="NZ_FOVI01000018.1"/>
</dbReference>